<evidence type="ECO:0000256" key="4">
    <source>
        <dbReference type="PIRSR" id="PIRSR606710-1"/>
    </source>
</evidence>
<feature type="site" description="Important for catalytic activity, responsible for pKa modulation of the active site Glu and correct orientation of both the proton donor and substrate" evidence="5">
    <location>
        <position position="129"/>
    </location>
</feature>
<dbReference type="PANTHER" id="PTHR42812">
    <property type="entry name" value="BETA-XYLOSIDASE"/>
    <property type="match status" value="1"/>
</dbReference>
<dbReference type="PANTHER" id="PTHR42812:SF12">
    <property type="entry name" value="BETA-XYLOSIDASE-RELATED"/>
    <property type="match status" value="1"/>
</dbReference>
<dbReference type="Gene3D" id="2.115.10.20">
    <property type="entry name" value="Glycosyl hydrolase domain, family 43"/>
    <property type="match status" value="1"/>
</dbReference>
<organism evidence="8 9">
    <name type="scientific">Gynuella sunshinyii YC6258</name>
    <dbReference type="NCBI Taxonomy" id="1445510"/>
    <lineage>
        <taxon>Bacteria</taxon>
        <taxon>Pseudomonadati</taxon>
        <taxon>Pseudomonadota</taxon>
        <taxon>Gammaproteobacteria</taxon>
        <taxon>Oceanospirillales</taxon>
        <taxon>Saccharospirillaceae</taxon>
        <taxon>Gynuella</taxon>
    </lineage>
</organism>
<dbReference type="Pfam" id="PF17851">
    <property type="entry name" value="GH43_C2"/>
    <property type="match status" value="1"/>
</dbReference>
<dbReference type="GO" id="GO:0005975">
    <property type="term" value="P:carbohydrate metabolic process"/>
    <property type="evidence" value="ECO:0007669"/>
    <property type="project" value="InterPro"/>
</dbReference>
<keyword evidence="2 6" id="KW-0378">Hydrolase</keyword>
<dbReference type="OrthoDB" id="9801455at2"/>
<dbReference type="Gene3D" id="2.60.120.200">
    <property type="match status" value="1"/>
</dbReference>
<sequence length="535" mass="61021">MTIQVTNPILPGFNPDPSICRVGNDYYIATSTFEWYPGVQISHSRDLKNWQIVSRPLNRPSQLNMLGNPDSCGVWAPCLSYADGQFWLIYTDVKRHTGSFKDAHNYLVTCDTIDGEWSDPTYLNSSGFDPSLFHEDDGTKWLVNMIWDYRPNHNRFGGILLQQYNPQIKQLTGPIKNIYRGTNLGLVEGPHLYKRNGYYYLFVAEGGTEYNHAETVARADNLFGPYETMPGDHLLTSRLHPEAELQRAGHASMATTPEGYDILVHLCGRPIRNKKVCILGRETAIQNLVWEDDWPQLSHGSQVPLKVVDLPIEQEQPFPSAPTRINFDQPTLDIRWQWLRTPYPQNFISLTERPGHLRLKGQESVGSVFNQSLLAIRQTDFHFQAQTQLEFSPADFQQQAGLICYYNTHKYHYLYISHDETQGRHLGIMSCMAAMDWQSEFPESQMLKQIPIPQTGPLSLRATMENDTLLFSWSADEKHWHQIDVVLDSSILSDEAGLGAGSNFTGAFVGLSCQDLSGQKRHADFKYFEYLGFDQ</sequence>
<dbReference type="EC" id="3.2.1.37" evidence="8"/>
<evidence type="ECO:0000313" key="9">
    <source>
        <dbReference type="Proteomes" id="UP000032266"/>
    </source>
</evidence>
<evidence type="ECO:0000256" key="5">
    <source>
        <dbReference type="PIRSR" id="PIRSR606710-2"/>
    </source>
</evidence>
<evidence type="ECO:0000256" key="2">
    <source>
        <dbReference type="ARBA" id="ARBA00022801"/>
    </source>
</evidence>
<feature type="domain" description="Beta-xylosidase C-terminal Concanavalin A-like" evidence="7">
    <location>
        <begin position="324"/>
        <end position="530"/>
    </location>
</feature>
<dbReference type="KEGG" id="gsn:YC6258_02530"/>
<dbReference type="EMBL" id="CP007142">
    <property type="protein sequence ID" value="AJQ94568.1"/>
    <property type="molecule type" value="Genomic_DNA"/>
</dbReference>
<evidence type="ECO:0000256" key="6">
    <source>
        <dbReference type="RuleBase" id="RU361187"/>
    </source>
</evidence>
<gene>
    <name evidence="8" type="ORF">YC6258_02530</name>
</gene>
<proteinExistence type="inferred from homology"/>
<dbReference type="InterPro" id="IPR041542">
    <property type="entry name" value="GH43_C2"/>
</dbReference>
<dbReference type="HOGENOM" id="CLU_016508_2_1_6"/>
<evidence type="ECO:0000256" key="1">
    <source>
        <dbReference type="ARBA" id="ARBA00009865"/>
    </source>
</evidence>
<dbReference type="InterPro" id="IPR023296">
    <property type="entry name" value="Glyco_hydro_beta-prop_sf"/>
</dbReference>
<feature type="active site" description="Proton acceptor" evidence="4">
    <location>
        <position position="16"/>
    </location>
</feature>
<name>A0A0C5VMJ7_9GAMM</name>
<dbReference type="PATRIC" id="fig|1445510.3.peg.2486"/>
<protein>
    <submittedName>
        <fullName evidence="8">Beta-xylosidase</fullName>
        <ecNumber evidence="8">3.2.1.37</ecNumber>
    </submittedName>
</protein>
<dbReference type="SUPFAM" id="SSF75005">
    <property type="entry name" value="Arabinanase/levansucrase/invertase"/>
    <property type="match status" value="1"/>
</dbReference>
<dbReference type="InterPro" id="IPR006710">
    <property type="entry name" value="Glyco_hydro_43"/>
</dbReference>
<keyword evidence="9" id="KW-1185">Reference proteome</keyword>
<dbReference type="AlphaFoldDB" id="A0A0C5VMJ7"/>
<evidence type="ECO:0000256" key="3">
    <source>
        <dbReference type="ARBA" id="ARBA00023295"/>
    </source>
</evidence>
<comment type="similarity">
    <text evidence="1 6">Belongs to the glycosyl hydrolase 43 family.</text>
</comment>
<dbReference type="CDD" id="cd09000">
    <property type="entry name" value="GH43_SXA-like"/>
    <property type="match status" value="1"/>
</dbReference>
<dbReference type="InterPro" id="IPR051795">
    <property type="entry name" value="Glycosyl_Hydrlase_43"/>
</dbReference>
<evidence type="ECO:0000313" key="8">
    <source>
        <dbReference type="EMBL" id="AJQ94568.1"/>
    </source>
</evidence>
<keyword evidence="3 6" id="KW-0326">Glycosidase</keyword>
<dbReference type="Pfam" id="PF04616">
    <property type="entry name" value="Glyco_hydro_43"/>
    <property type="match status" value="1"/>
</dbReference>
<feature type="active site" description="Proton donor" evidence="4">
    <location>
        <position position="188"/>
    </location>
</feature>
<accession>A0A0C5VMJ7</accession>
<dbReference type="Proteomes" id="UP000032266">
    <property type="component" value="Chromosome"/>
</dbReference>
<dbReference type="InterPro" id="IPR013320">
    <property type="entry name" value="ConA-like_dom_sf"/>
</dbReference>
<evidence type="ECO:0000259" key="7">
    <source>
        <dbReference type="Pfam" id="PF17851"/>
    </source>
</evidence>
<dbReference type="SUPFAM" id="SSF49899">
    <property type="entry name" value="Concanavalin A-like lectins/glucanases"/>
    <property type="match status" value="1"/>
</dbReference>
<dbReference type="RefSeq" id="WP_044617080.1">
    <property type="nucleotide sequence ID" value="NZ_CP007142.1"/>
</dbReference>
<dbReference type="GO" id="GO:0009044">
    <property type="term" value="F:xylan 1,4-beta-xylosidase activity"/>
    <property type="evidence" value="ECO:0007669"/>
    <property type="project" value="UniProtKB-EC"/>
</dbReference>
<reference evidence="8 9" key="1">
    <citation type="submission" date="2014-01" db="EMBL/GenBank/DDBJ databases">
        <title>Full genme sequencing of cellulolytic bacterium Gynuella sunshinyii YC6258T gen. nov., sp. nov.</title>
        <authorList>
            <person name="Khan H."/>
            <person name="Chung E.J."/>
            <person name="Chung Y.R."/>
        </authorList>
    </citation>
    <scope>NUCLEOTIDE SEQUENCE [LARGE SCALE GENOMIC DNA]</scope>
    <source>
        <strain evidence="8 9">YC6258</strain>
    </source>
</reference>
<dbReference type="STRING" id="1445510.YC6258_02530"/>